<dbReference type="SUPFAM" id="SSF46934">
    <property type="entry name" value="UBA-like"/>
    <property type="match status" value="1"/>
</dbReference>
<evidence type="ECO:0000256" key="1">
    <source>
        <dbReference type="RuleBase" id="RU367049"/>
    </source>
</evidence>
<dbReference type="InterPro" id="IPR015940">
    <property type="entry name" value="UBA"/>
</dbReference>
<accession>A0A1R2CBS6</accession>
<dbReference type="SUPFAM" id="SSF101238">
    <property type="entry name" value="XPC-binding domain"/>
    <property type="match status" value="1"/>
</dbReference>
<dbReference type="SMART" id="SM00213">
    <property type="entry name" value="UBQ"/>
    <property type="match status" value="1"/>
</dbReference>
<dbReference type="InterPro" id="IPR004806">
    <property type="entry name" value="Rad23"/>
</dbReference>
<dbReference type="Proteomes" id="UP000187209">
    <property type="component" value="Unassembled WGS sequence"/>
</dbReference>
<dbReference type="EMBL" id="MPUH01000205">
    <property type="protein sequence ID" value="OMJ86459.1"/>
    <property type="molecule type" value="Genomic_DNA"/>
</dbReference>
<dbReference type="Gene3D" id="3.10.20.90">
    <property type="entry name" value="Phosphatidylinositol 3-kinase Catalytic Subunit, Chain A, domain 1"/>
    <property type="match status" value="1"/>
</dbReference>
<feature type="domain" description="UBA" evidence="3">
    <location>
        <begin position="195"/>
        <end position="238"/>
    </location>
</feature>
<reference evidence="5 6" key="1">
    <citation type="submission" date="2016-11" db="EMBL/GenBank/DDBJ databases">
        <title>The macronuclear genome of Stentor coeruleus: a giant cell with tiny introns.</title>
        <authorList>
            <person name="Slabodnick M."/>
            <person name="Ruby J.G."/>
            <person name="Reiff S.B."/>
            <person name="Swart E.C."/>
            <person name="Gosai S."/>
            <person name="Prabakaran S."/>
            <person name="Witkowska E."/>
            <person name="Larue G.E."/>
            <person name="Fisher S."/>
            <person name="Freeman R.M."/>
            <person name="Gunawardena J."/>
            <person name="Chu W."/>
            <person name="Stover N.A."/>
            <person name="Gregory B.D."/>
            <person name="Nowacki M."/>
            <person name="Derisi J."/>
            <person name="Roy S.W."/>
            <person name="Marshall W.F."/>
            <person name="Sood P."/>
        </authorList>
    </citation>
    <scope>NUCLEOTIDE SEQUENCE [LARGE SCALE GENOMIC DNA]</scope>
    <source>
        <strain evidence="5">WM001</strain>
    </source>
</reference>
<dbReference type="CDD" id="cd14281">
    <property type="entry name" value="UBA2_Rad23_like"/>
    <property type="match status" value="1"/>
</dbReference>
<dbReference type="Gene3D" id="1.10.8.10">
    <property type="entry name" value="DNA helicase RuvA subunit, C-terminal domain"/>
    <property type="match status" value="1"/>
</dbReference>
<dbReference type="Pfam" id="PF00240">
    <property type="entry name" value="ubiquitin"/>
    <property type="match status" value="1"/>
</dbReference>
<dbReference type="PANTHER" id="PTHR10621:SF0">
    <property type="entry name" value="UV EXCISION REPAIR PROTEIN RAD23"/>
    <property type="match status" value="1"/>
</dbReference>
<dbReference type="CDD" id="cd17039">
    <property type="entry name" value="Ubl_ubiquitin_like"/>
    <property type="match status" value="1"/>
</dbReference>
<dbReference type="Pfam" id="PF09280">
    <property type="entry name" value="XPC-binding"/>
    <property type="match status" value="1"/>
</dbReference>
<dbReference type="GO" id="GO:0043130">
    <property type="term" value="F:ubiquitin binding"/>
    <property type="evidence" value="ECO:0007669"/>
    <property type="project" value="UniProtKB-UniRule"/>
</dbReference>
<feature type="domain" description="Ubiquitin-like" evidence="4">
    <location>
        <begin position="1"/>
        <end position="76"/>
    </location>
</feature>
<evidence type="ECO:0000313" key="6">
    <source>
        <dbReference type="Proteomes" id="UP000187209"/>
    </source>
</evidence>
<keyword evidence="1" id="KW-0539">Nucleus</keyword>
<comment type="function">
    <text evidence="1">Multiubiquitin chain receptor involved in modulation of proteasomal degradation. Involved in nucleotide excision repair.</text>
</comment>
<dbReference type="InterPro" id="IPR000626">
    <property type="entry name" value="Ubiquitin-like_dom"/>
</dbReference>
<dbReference type="GO" id="GO:0005829">
    <property type="term" value="C:cytosol"/>
    <property type="evidence" value="ECO:0007669"/>
    <property type="project" value="TreeGrafter"/>
</dbReference>
<keyword evidence="1" id="KW-0227">DNA damage</keyword>
<dbReference type="GO" id="GO:0006289">
    <property type="term" value="P:nucleotide-excision repair"/>
    <property type="evidence" value="ECO:0007669"/>
    <property type="project" value="UniProtKB-UniRule"/>
</dbReference>
<dbReference type="OrthoDB" id="311266at2759"/>
<dbReference type="PROSITE" id="PS50053">
    <property type="entry name" value="UBIQUITIN_2"/>
    <property type="match status" value="1"/>
</dbReference>
<dbReference type="InterPro" id="IPR015360">
    <property type="entry name" value="XPC-bd"/>
</dbReference>
<name>A0A1R2CBS6_9CILI</name>
<proteinExistence type="inferred from homology"/>
<dbReference type="PRINTS" id="PR01839">
    <property type="entry name" value="RAD23PROTEIN"/>
</dbReference>
<feature type="region of interest" description="Disordered" evidence="2">
    <location>
        <begin position="74"/>
        <end position="129"/>
    </location>
</feature>
<dbReference type="PANTHER" id="PTHR10621">
    <property type="entry name" value="UV EXCISION REPAIR PROTEIN RAD23"/>
    <property type="match status" value="1"/>
</dbReference>
<dbReference type="GO" id="GO:0031593">
    <property type="term" value="F:polyubiquitin modification-dependent protein binding"/>
    <property type="evidence" value="ECO:0007669"/>
    <property type="project" value="UniProtKB-UniRule"/>
</dbReference>
<dbReference type="GO" id="GO:0043161">
    <property type="term" value="P:proteasome-mediated ubiquitin-dependent protein catabolic process"/>
    <property type="evidence" value="ECO:0007669"/>
    <property type="project" value="UniProtKB-UniRule"/>
</dbReference>
<dbReference type="GO" id="GO:0005654">
    <property type="term" value="C:nucleoplasm"/>
    <property type="evidence" value="ECO:0007669"/>
    <property type="project" value="TreeGrafter"/>
</dbReference>
<comment type="subcellular location">
    <subcellularLocation>
        <location evidence="1">Nucleus</location>
    </subcellularLocation>
    <subcellularLocation>
        <location evidence="1">Cytoplasm</location>
    </subcellularLocation>
</comment>
<protein>
    <recommendedName>
        <fullName evidence="1">UV excision repair protein RAD23</fullName>
    </recommendedName>
</protein>
<comment type="caution">
    <text evidence="5">The sequence shown here is derived from an EMBL/GenBank/DDBJ whole genome shotgun (WGS) entry which is preliminary data.</text>
</comment>
<dbReference type="FunFam" id="1.10.8.10:FF:000002">
    <property type="entry name" value="UV excision repair protein RAD23 homolog"/>
    <property type="match status" value="1"/>
</dbReference>
<dbReference type="SUPFAM" id="SSF54236">
    <property type="entry name" value="Ubiquitin-like"/>
    <property type="match status" value="1"/>
</dbReference>
<dbReference type="AlphaFoldDB" id="A0A1R2CBS6"/>
<keyword evidence="6" id="KW-1185">Reference proteome</keyword>
<evidence type="ECO:0000259" key="3">
    <source>
        <dbReference type="PROSITE" id="PS50030"/>
    </source>
</evidence>
<dbReference type="Pfam" id="PF00627">
    <property type="entry name" value="UBA"/>
    <property type="match status" value="1"/>
</dbReference>
<evidence type="ECO:0000256" key="2">
    <source>
        <dbReference type="SAM" id="MobiDB-lite"/>
    </source>
</evidence>
<keyword evidence="1" id="KW-0234">DNA repair</keyword>
<keyword evidence="1" id="KW-0963">Cytoplasm</keyword>
<evidence type="ECO:0000313" key="5">
    <source>
        <dbReference type="EMBL" id="OMJ86459.1"/>
    </source>
</evidence>
<dbReference type="InterPro" id="IPR036353">
    <property type="entry name" value="XPC-bd_sf"/>
</dbReference>
<feature type="compositionally biased region" description="Pro residues" evidence="2">
    <location>
        <begin position="89"/>
        <end position="98"/>
    </location>
</feature>
<sequence length="239" mass="27322">MNLKVKNVKGGDKQVSVSEDASVLTLKSMIHTELGVQVQHQKLLFKGRILDDSKLLSEYSIKNNDTIFLMVSQSQPSQPDPVLSNPQPVSIPPAPEPPRAQQSEPRPSHNVPRAHEDHKTSGHPRPRVTGKFDFLLENPDFQTILQTIRNDPRTFESFIIQLEQQNPELYDLIIKNKKEFIEIVRERETETDQVQLSKEEFKQVKELMELGFSAQDCLEAYLSCGKNKELAANYLFSNR</sequence>
<gene>
    <name evidence="5" type="ORF">SteCoe_12040</name>
</gene>
<dbReference type="GO" id="GO:0003684">
    <property type="term" value="F:damaged DNA binding"/>
    <property type="evidence" value="ECO:0007669"/>
    <property type="project" value="UniProtKB-UniRule"/>
</dbReference>
<dbReference type="InterPro" id="IPR029071">
    <property type="entry name" value="Ubiquitin-like_domsf"/>
</dbReference>
<dbReference type="PROSITE" id="PS50030">
    <property type="entry name" value="UBA"/>
    <property type="match status" value="1"/>
</dbReference>
<dbReference type="InterPro" id="IPR009060">
    <property type="entry name" value="UBA-like_sf"/>
</dbReference>
<dbReference type="GO" id="GO:0070628">
    <property type="term" value="F:proteasome binding"/>
    <property type="evidence" value="ECO:0007669"/>
    <property type="project" value="TreeGrafter"/>
</dbReference>
<comment type="similarity">
    <text evidence="1">Belongs to the RAD23 family.</text>
</comment>
<dbReference type="Gene3D" id="1.10.10.540">
    <property type="entry name" value="XPC-binding domain"/>
    <property type="match status" value="1"/>
</dbReference>
<dbReference type="SMART" id="SM00165">
    <property type="entry name" value="UBA"/>
    <property type="match status" value="1"/>
</dbReference>
<organism evidence="5 6">
    <name type="scientific">Stentor coeruleus</name>
    <dbReference type="NCBI Taxonomy" id="5963"/>
    <lineage>
        <taxon>Eukaryota</taxon>
        <taxon>Sar</taxon>
        <taxon>Alveolata</taxon>
        <taxon>Ciliophora</taxon>
        <taxon>Postciliodesmatophora</taxon>
        <taxon>Heterotrichea</taxon>
        <taxon>Heterotrichida</taxon>
        <taxon>Stentoridae</taxon>
        <taxon>Stentor</taxon>
    </lineage>
</organism>
<evidence type="ECO:0000259" key="4">
    <source>
        <dbReference type="PROSITE" id="PS50053"/>
    </source>
</evidence>